<comment type="caution">
    <text evidence="2">The sequence shown here is derived from an EMBL/GenBank/DDBJ whole genome shotgun (WGS) entry which is preliminary data.</text>
</comment>
<feature type="compositionally biased region" description="Basic and acidic residues" evidence="1">
    <location>
        <begin position="9"/>
        <end position="20"/>
    </location>
</feature>
<protein>
    <submittedName>
        <fullName evidence="2">Uncharacterized protein</fullName>
    </submittedName>
</protein>
<evidence type="ECO:0000313" key="2">
    <source>
        <dbReference type="EMBL" id="KAK1449577.1"/>
    </source>
</evidence>
<organism evidence="2 3">
    <name type="scientific">Colletotrichum cuscutae</name>
    <dbReference type="NCBI Taxonomy" id="1209917"/>
    <lineage>
        <taxon>Eukaryota</taxon>
        <taxon>Fungi</taxon>
        <taxon>Dikarya</taxon>
        <taxon>Ascomycota</taxon>
        <taxon>Pezizomycotina</taxon>
        <taxon>Sordariomycetes</taxon>
        <taxon>Hypocreomycetidae</taxon>
        <taxon>Glomerellales</taxon>
        <taxon>Glomerellaceae</taxon>
        <taxon>Colletotrichum</taxon>
        <taxon>Colletotrichum acutatum species complex</taxon>
    </lineage>
</organism>
<gene>
    <name evidence="2" type="ORF">CCUS01_11460</name>
</gene>
<name>A0AAI9U0T7_9PEZI</name>
<dbReference type="AlphaFoldDB" id="A0AAI9U0T7"/>
<proteinExistence type="predicted"/>
<sequence>MPISEELEKDSPKSDKDSIMKQIRETVLEVF</sequence>
<evidence type="ECO:0000313" key="3">
    <source>
        <dbReference type="Proteomes" id="UP001239213"/>
    </source>
</evidence>
<evidence type="ECO:0000256" key="1">
    <source>
        <dbReference type="SAM" id="MobiDB-lite"/>
    </source>
</evidence>
<feature type="region of interest" description="Disordered" evidence="1">
    <location>
        <begin position="1"/>
        <end position="20"/>
    </location>
</feature>
<reference evidence="2" key="1">
    <citation type="submission" date="2016-11" db="EMBL/GenBank/DDBJ databases">
        <title>The genome sequence of Colletotrichum cuscutae.</title>
        <authorList>
            <person name="Baroncelli R."/>
        </authorList>
    </citation>
    <scope>NUCLEOTIDE SEQUENCE</scope>
    <source>
        <strain evidence="2">IMI 304802</strain>
    </source>
</reference>
<dbReference type="Proteomes" id="UP001239213">
    <property type="component" value="Unassembled WGS sequence"/>
</dbReference>
<keyword evidence="3" id="KW-1185">Reference proteome</keyword>
<accession>A0AAI9U0T7</accession>
<dbReference type="EMBL" id="MPDP01000305">
    <property type="protein sequence ID" value="KAK1449577.1"/>
    <property type="molecule type" value="Genomic_DNA"/>
</dbReference>